<comment type="caution">
    <text evidence="1">The sequence shown here is derived from an EMBL/GenBank/DDBJ whole genome shotgun (WGS) entry which is preliminary data.</text>
</comment>
<protein>
    <submittedName>
        <fullName evidence="1">Uncharacterized protein</fullName>
    </submittedName>
</protein>
<reference evidence="1" key="1">
    <citation type="journal article" date="2015" name="Nature">
        <title>Complex archaea that bridge the gap between prokaryotes and eukaryotes.</title>
        <authorList>
            <person name="Spang A."/>
            <person name="Saw J.H."/>
            <person name="Jorgensen S.L."/>
            <person name="Zaremba-Niedzwiedzka K."/>
            <person name="Martijn J."/>
            <person name="Lind A.E."/>
            <person name="van Eijk R."/>
            <person name="Schleper C."/>
            <person name="Guy L."/>
            <person name="Ettema T.J."/>
        </authorList>
    </citation>
    <scope>NUCLEOTIDE SEQUENCE</scope>
</reference>
<organism evidence="1">
    <name type="scientific">marine sediment metagenome</name>
    <dbReference type="NCBI Taxonomy" id="412755"/>
    <lineage>
        <taxon>unclassified sequences</taxon>
        <taxon>metagenomes</taxon>
        <taxon>ecological metagenomes</taxon>
    </lineage>
</organism>
<dbReference type="EMBL" id="LAZR01000685">
    <property type="protein sequence ID" value="KKN60711.1"/>
    <property type="molecule type" value="Genomic_DNA"/>
</dbReference>
<evidence type="ECO:0000313" key="1">
    <source>
        <dbReference type="EMBL" id="KKN60711.1"/>
    </source>
</evidence>
<dbReference type="AlphaFoldDB" id="A0A0F9UHJ2"/>
<name>A0A0F9UHJ2_9ZZZZ</name>
<accession>A0A0F9UHJ2</accession>
<gene>
    <name evidence="1" type="ORF">LCGC14_0529100</name>
</gene>
<proteinExistence type="predicted"/>
<sequence>MAVPQREEDASTDLEELLGKDPLNVGKLHPELKACLVDGPFGPSIQHPFVHQVFFSSWKRANEMLEHKNTQVAKAIAEKRWGQVLWLYERPWRLDMLNEMWMNKTITRHELRTLLPRIWIDAELLGKRKALLLRLFKATGFVSDDAEKPNVQDYLVPGEAVTIYRGSAPAHANGLSWTRSPQIAAWFARRLNDEKTCIVTAGEVLPEHVLGVFTGRGEDEVVVNPRHIKNRRQHRVP</sequence>